<reference evidence="1 2" key="1">
    <citation type="journal article" date="2018" name="Int. J. Syst. Evol. Microbiol.">
        <title>Micromonospora globbae sp. nov., an endophytic actinomycete isolated from roots of Globba winitii C. H. Wright.</title>
        <authorList>
            <person name="Kuncharoen N."/>
            <person name="Pittayakhajonwut P."/>
            <person name="Tanasupawat S."/>
        </authorList>
    </citation>
    <scope>NUCLEOTIDE SEQUENCE [LARGE SCALE GENOMIC DNA]</scope>
    <source>
        <strain evidence="1 2">WPS1-2</strain>
    </source>
</reference>
<accession>A0A420EX14</accession>
<dbReference type="EMBL" id="RAQQ01000020">
    <property type="protein sequence ID" value="RKF24797.1"/>
    <property type="molecule type" value="Genomic_DNA"/>
</dbReference>
<protein>
    <recommendedName>
        <fullName evidence="3">Porin family protein</fullName>
    </recommendedName>
</protein>
<comment type="caution">
    <text evidence="1">The sequence shown here is derived from an EMBL/GenBank/DDBJ whole genome shotgun (WGS) entry which is preliminary data.</text>
</comment>
<dbReference type="AlphaFoldDB" id="A0A420EX14"/>
<proteinExistence type="predicted"/>
<organism evidence="1 2">
    <name type="scientific">Micromonospora globbae</name>
    <dbReference type="NCBI Taxonomy" id="1894969"/>
    <lineage>
        <taxon>Bacteria</taxon>
        <taxon>Bacillati</taxon>
        <taxon>Actinomycetota</taxon>
        <taxon>Actinomycetes</taxon>
        <taxon>Micromonosporales</taxon>
        <taxon>Micromonosporaceae</taxon>
        <taxon>Micromonospora</taxon>
    </lineage>
</organism>
<name>A0A420EX14_9ACTN</name>
<gene>
    <name evidence="1" type="ORF">D7I43_24690</name>
</gene>
<evidence type="ECO:0000313" key="1">
    <source>
        <dbReference type="EMBL" id="RKF24797.1"/>
    </source>
</evidence>
<dbReference type="Proteomes" id="UP000285744">
    <property type="component" value="Unassembled WGS sequence"/>
</dbReference>
<evidence type="ECO:0000313" key="2">
    <source>
        <dbReference type="Proteomes" id="UP000285744"/>
    </source>
</evidence>
<evidence type="ECO:0008006" key="3">
    <source>
        <dbReference type="Google" id="ProtNLM"/>
    </source>
</evidence>
<dbReference type="RefSeq" id="WP_120330944.1">
    <property type="nucleotide sequence ID" value="NZ_RAQQ01000020.1"/>
</dbReference>
<dbReference type="OrthoDB" id="3529747at2"/>
<sequence length="183" mass="19661">MLMHRAWRGRFTRSTLAAVLGVGATLVAVEPARAEGPVTPMACVDMGWHYRTFSKQDLHIPAGIHFKSGPGGTVGASIQYNLSTTFAVSSGISVSASAVVLSAEGTFGINASVTSSLAQSYTYSRTISSGKYGNLQFGNWGWRMGVEKYYMNSSCVKTDSVTGTVTRMPSALSWGYRYWETSS</sequence>